<keyword evidence="2" id="KW-0472">Membrane</keyword>
<sequence>MNRRLFVFGIGVGIIVGAGLLQFMLIGERQADALTNDSAAKTYTQAELDQAVADERERVQAELAKLGAGAADRTAAEPGKADDQTTDPATPVQSDRKTDPIDSATPSSGEAASDSSGSASQADNADKSADKPESGAAGEAADAEPARVIVRIPPNASVADTAGLLAARGIISDKQAFIDLMRKRTIRAGYFAFQGKLSLQQVRVIITSKPLDPAAARMELEASGE</sequence>
<feature type="transmembrane region" description="Helical" evidence="2">
    <location>
        <begin position="6"/>
        <end position="26"/>
    </location>
</feature>
<accession>A0A6C0G607</accession>
<feature type="compositionally biased region" description="Low complexity" evidence="1">
    <location>
        <begin position="107"/>
        <end position="123"/>
    </location>
</feature>
<reference evidence="3 4" key="1">
    <citation type="submission" date="2020-01" db="EMBL/GenBank/DDBJ databases">
        <title>Paenibacillus sp. nov., isolated from tomato rhizosphere.</title>
        <authorList>
            <person name="Weon H.-Y."/>
            <person name="Lee S.A."/>
        </authorList>
    </citation>
    <scope>NUCLEOTIDE SEQUENCE [LARGE SCALE GENOMIC DNA]</scope>
    <source>
        <strain evidence="3 4">12200R-189</strain>
    </source>
</reference>
<dbReference type="KEGG" id="plyc:GXP70_12730"/>
<evidence type="ECO:0000313" key="4">
    <source>
        <dbReference type="Proteomes" id="UP000476064"/>
    </source>
</evidence>
<dbReference type="Gene3D" id="3.30.1490.480">
    <property type="entry name" value="Endolytic murein transglycosylase"/>
    <property type="match status" value="1"/>
</dbReference>
<dbReference type="Proteomes" id="UP000476064">
    <property type="component" value="Chromosome"/>
</dbReference>
<protein>
    <submittedName>
        <fullName evidence="3">Endolytic transglycosylase MltG</fullName>
    </submittedName>
</protein>
<keyword evidence="2" id="KW-0812">Transmembrane</keyword>
<feature type="compositionally biased region" description="Basic and acidic residues" evidence="1">
    <location>
        <begin position="124"/>
        <end position="133"/>
    </location>
</feature>
<evidence type="ECO:0000256" key="1">
    <source>
        <dbReference type="SAM" id="MobiDB-lite"/>
    </source>
</evidence>
<organism evidence="3 4">
    <name type="scientific">Paenibacillus lycopersici</name>
    <dbReference type="NCBI Taxonomy" id="2704462"/>
    <lineage>
        <taxon>Bacteria</taxon>
        <taxon>Bacillati</taxon>
        <taxon>Bacillota</taxon>
        <taxon>Bacilli</taxon>
        <taxon>Bacillales</taxon>
        <taxon>Paenibacillaceae</taxon>
        <taxon>Paenibacillus</taxon>
    </lineage>
</organism>
<name>A0A6C0G607_9BACL</name>
<evidence type="ECO:0000256" key="2">
    <source>
        <dbReference type="SAM" id="Phobius"/>
    </source>
</evidence>
<dbReference type="RefSeq" id="WP_162357166.1">
    <property type="nucleotide sequence ID" value="NZ_CP048209.1"/>
</dbReference>
<keyword evidence="4" id="KW-1185">Reference proteome</keyword>
<dbReference type="EMBL" id="CP048209">
    <property type="protein sequence ID" value="QHT60725.1"/>
    <property type="molecule type" value="Genomic_DNA"/>
</dbReference>
<gene>
    <name evidence="3" type="ORF">GXP70_12730</name>
</gene>
<keyword evidence="2" id="KW-1133">Transmembrane helix</keyword>
<dbReference type="AlphaFoldDB" id="A0A6C0G607"/>
<feature type="region of interest" description="Disordered" evidence="1">
    <location>
        <begin position="66"/>
        <end position="143"/>
    </location>
</feature>
<evidence type="ECO:0000313" key="3">
    <source>
        <dbReference type="EMBL" id="QHT60725.1"/>
    </source>
</evidence>
<proteinExistence type="predicted"/>